<feature type="region of interest" description="Disordered" evidence="12">
    <location>
        <begin position="2227"/>
        <end position="2280"/>
    </location>
</feature>
<evidence type="ECO:0000256" key="6">
    <source>
        <dbReference type="ARBA" id="ARBA00022737"/>
    </source>
</evidence>
<dbReference type="Gene3D" id="3.90.1290.10">
    <property type="entry name" value="Plakin repeat"/>
    <property type="match status" value="3"/>
</dbReference>
<evidence type="ECO:0000256" key="12">
    <source>
        <dbReference type="SAM" id="MobiDB-lite"/>
    </source>
</evidence>
<gene>
    <name evidence="16" type="primary">dspa</name>
</gene>
<evidence type="ECO:0000256" key="8">
    <source>
        <dbReference type="ARBA" id="ARBA00023054"/>
    </source>
</evidence>
<feature type="compositionally biased region" description="Polar residues" evidence="12">
    <location>
        <begin position="1"/>
        <end position="20"/>
    </location>
</feature>
<dbReference type="RefSeq" id="XP_018532049.1">
    <property type="nucleotide sequence ID" value="XM_018676533.2"/>
</dbReference>
<evidence type="ECO:0000256" key="5">
    <source>
        <dbReference type="ARBA" id="ARBA00022553"/>
    </source>
</evidence>
<dbReference type="FunFam" id="1.20.58.60:FF:000010">
    <property type="entry name" value="plectin isoform X2"/>
    <property type="match status" value="1"/>
</dbReference>
<evidence type="ECO:0000259" key="13">
    <source>
        <dbReference type="Pfam" id="PF17902"/>
    </source>
</evidence>
<dbReference type="FunFam" id="3.90.1290.10:FF:000001">
    <property type="entry name" value="Plectin a"/>
    <property type="match status" value="2"/>
</dbReference>
<dbReference type="Gene3D" id="3.30.160.780">
    <property type="match status" value="1"/>
</dbReference>
<dbReference type="PANTHER" id="PTHR23169">
    <property type="entry name" value="ENVOPLAKIN"/>
    <property type="match status" value="1"/>
</dbReference>
<evidence type="ECO:0000256" key="3">
    <source>
        <dbReference type="ARBA" id="ARBA00009109"/>
    </source>
</evidence>
<name>A0AAJ7LVW4_LATCA</name>
<dbReference type="InterPro" id="IPR018159">
    <property type="entry name" value="Spectrin/alpha-actinin"/>
</dbReference>
<comment type="function">
    <text evidence="10">Involved in the organization of desmosome cell-cell junctions. Of particular importance in cell adhesion in the skin and during cardiac development. May also play a role in the regulation of Wnt, TGF-beta and Hippo signaling pathways.</text>
</comment>
<sequence length="2280" mass="258472">MSMYGSSSRLATMGQRSNSRPDLASPSFRNDVFVGGNGFQGEYQAGDGGYTYTTSYSRHSVHGGGPGQKVYVSKAGGPIGGGGGMSVQAIHQKSTFLTHQCHEYLQRAKMILQAGGPVVEVEKLLSMAGESLEQLKLCGRELQQMRVPSDVFRNVEQIQHLYVTIEQQLVTGVGGRPNRGSVGSLEGGRIFNDAMAWIAQQKRMIETAPWGDDSETIEKQILSHNKTHSSIQRSQEVDRARDELRGDKYNLSILEQEWDSLQKMSHSRLGQLRDLQNIIEEISRAIMWVNDKEEEELVFDWGDRNIDQYIPKKEESYSRLMRDLEEKEKELNKLKVKADGLLNNNHPASDKIEAYMDTLQTQWSWLLQITKCIHVHLKENAAYSQFFKEANETYSKLQKQHETIRSKFTCDKNTHLDNLIELLKNLEKEREQILENKRQVQSLVNKSKSIVRLKPRNPEEKTTSPVIVQALCDFKQDQKGILKGNEGILKDNSQRSKWLVTGPGGLDMLIPSVCLLIPPPNPLSIGLANKNEQYYEAIMGIWNQLYINIKSLISWQYCLKDINYINSLTVSMLSKMRPDEYRNVIKRLETHYQEFIRTSQGSELFGEEDKKTIQGHVDKAQNHYDTLIIQLPAYVVSKGDEGAKTEPPKQPSTPKIPKATAAKVQTTAPTTSSTLSLTLLSSLQEIRRRLELAESGLTSHLHVPLGENSVHECSVHIQRLQTVHQDLDSIHDEYLCLREKIIKQLEGIPADSEQAKFLRSELEIINQKLGGLQGLYSAYLQRLSALKALLQSLIQAEDIIKVHEARLTEKETTSLDLREVENYRSTLKQMKSDLEQKRDLLTAMESDLSKAVHWNDQISESFHKCDVDLSKYSDLVSQMSDRWRRIQTQIDSRMWDLEKQEKQLQHYQQSSTSLEQWIDNARNRQDTLQMVKLSDIQTLMDHLNQQKALHTEIKGKKEKVEDVQKNADTCAASIKDYELQLASYSSGLETLLNIPIKRTMLHSPASVVRQEAADLQSRYIELLTRSSDYYKFLGELLKNMEELKMRNTKIDMLEEQLRRLKEDLQDRSEKNKSLEDALARYKLELTESRGQLISMEEVQRTKAAQVNAAKESLDSTHSQLQELNEQLTRIKYQLDEEKRKRRLAEERYTSQQEEYEGAVRRRQKELEELNWTKIDLEKTVKDKERELERMKILLEEEAARRRNAESDISKTSIMVHESKSQYSELLLEKESLLSKLKLLEGDKNRHQRIEEELARIKVTLETELRNKQHLQDEKNAILKDFNYMKSQYELRDSQIRQCESDRDKADREKLSLKNEIEKLMRELKSVEERYKSRLLSSEKEVSDLALKRDALEREIQRLQQRPSTLNKQTQTDEKIPTIDPSKLLFDGVRRKVTAHQLFDCGIISKTTLDQLLKGRKTVDEVAVDIQLSLKGTGVIAGMTTASQGKMPFTEAKNKKLLSPESALMLLEAQAATGYIVDPAFNEKMPVDTACSRGIVDTEDRDILVTAEAASTGFKDPYSGKVLSVGQACKQGRIDKDTAVRLLQAQESVGGILDPVLSVFLPKDLALDRNLIDEELYRALNKKPSCYLDPATGEKISYTDLRKKCTVEPVSGLLLLRGPEKPMTVKGIRGEVSVTELIKSELLDENDLAKLNQGKLTSKDIEDKLRSYLYGSTCIAGIYDEASDRILPFYQAMKEGLLMRGTTLELLEAQAASGFIVDPVNNVFLTVEEATKRGLVGKEFKNKLLSAEKAVIGYTDPATGKTISLFQAIEKDLIEKGHGIRLLEAQIASGGIIDPKESHRIDVAVAYKRGYFDEEMNEILTYEGDDTKGFFDPNTKDNLTYLQLKDRCITNSKTGLILLPLKDKRKPKMSQESRTNILRKRRVVIVDPDTGLEMSVREAYHRELIDYDTFLDLSEQECEWEEITIKGSDGSARLVIVDRKTGIQYDIQDCLERGIIDQRSLDQYRTGKLTLTQFADQISSRTSGSEMMISASNVDDMVTCSSPTQATPSSPTVRRRFSSISITVSPPEMFDDQSPVAAIFDTETLEKITIPEGLRRGIVDTITAQRLLEAQACTGGIINPATGERLSLQDAVHQSIIDDSMATKLKPAQKAYAGFEDVKTKRKISAAEAVKETWLPYEAGQRFLEFQYLTGGLIEPGTGRRITIEEAIRRGWLDGQGAQKLQDTRNHQKNLTCPKTKLKISYKEAMDSCMVEESNGMKMLQATSISSKGISSPYNVSNPGSRSGSRAGSRTGSRSGSRRGSVDYSSTYTYSFSSSSATYSS</sequence>
<dbReference type="CTD" id="324023"/>
<comment type="similarity">
    <text evidence="3">Belongs to the plakin or cytolinker family.</text>
</comment>
<dbReference type="SUPFAM" id="SSF75399">
    <property type="entry name" value="Plakin repeat"/>
    <property type="match status" value="4"/>
</dbReference>
<dbReference type="FunFam" id="3.30.160.780:FF:000001">
    <property type="entry name" value="Plectin a"/>
    <property type="match status" value="1"/>
</dbReference>
<dbReference type="GO" id="GO:0005886">
    <property type="term" value="C:plasma membrane"/>
    <property type="evidence" value="ECO:0007669"/>
    <property type="project" value="UniProtKB-SubCell"/>
</dbReference>
<protein>
    <submittedName>
        <fullName evidence="16">Desmoplakin-A isoform X3</fullName>
    </submittedName>
</protein>
<keyword evidence="7" id="KW-0965">Cell junction</keyword>
<evidence type="ECO:0000256" key="2">
    <source>
        <dbReference type="ARBA" id="ARBA00004568"/>
    </source>
</evidence>
<reference evidence="16" key="1">
    <citation type="submission" date="2025-08" db="UniProtKB">
        <authorList>
            <consortium name="RefSeq"/>
        </authorList>
    </citation>
    <scope>IDENTIFICATION</scope>
    <source>
        <tissue evidence="16">Brain</tissue>
    </source>
</reference>
<dbReference type="InterPro" id="IPR043197">
    <property type="entry name" value="Plakin"/>
</dbReference>
<dbReference type="Gene3D" id="1.20.58.60">
    <property type="match status" value="3"/>
</dbReference>
<dbReference type="InterPro" id="IPR041615">
    <property type="entry name" value="Desmoplakin_SH3"/>
</dbReference>
<evidence type="ECO:0000256" key="1">
    <source>
        <dbReference type="ARBA" id="ARBA00004236"/>
    </source>
</evidence>
<dbReference type="GO" id="GO:0002934">
    <property type="term" value="P:desmosome organization"/>
    <property type="evidence" value="ECO:0007669"/>
    <property type="project" value="UniProtKB-ARBA"/>
</dbReference>
<dbReference type="PANTHER" id="PTHR23169:SF26">
    <property type="entry name" value="DESMOPLAKIN"/>
    <property type="match status" value="1"/>
</dbReference>
<dbReference type="Pfam" id="PF00681">
    <property type="entry name" value="Plectin"/>
    <property type="match status" value="6"/>
</dbReference>
<dbReference type="InterPro" id="IPR041573">
    <property type="entry name" value="Desmoplakin_Spectrin-like"/>
</dbReference>
<dbReference type="SMART" id="SM00150">
    <property type="entry name" value="SPEC"/>
    <property type="match status" value="4"/>
</dbReference>
<dbReference type="GO" id="GO:0005882">
    <property type="term" value="C:intermediate filament"/>
    <property type="evidence" value="ECO:0007669"/>
    <property type="project" value="TreeGrafter"/>
</dbReference>
<dbReference type="GO" id="GO:0060047">
    <property type="term" value="P:heart contraction"/>
    <property type="evidence" value="ECO:0007669"/>
    <property type="project" value="UniProtKB-ARBA"/>
</dbReference>
<feature type="coiled-coil region" evidence="11">
    <location>
        <begin position="387"/>
        <end position="446"/>
    </location>
</feature>
<keyword evidence="8 11" id="KW-0175">Coiled coil</keyword>
<dbReference type="Gene3D" id="1.20.58.1060">
    <property type="match status" value="1"/>
</dbReference>
<keyword evidence="9" id="KW-0472">Membrane</keyword>
<evidence type="ECO:0000256" key="10">
    <source>
        <dbReference type="ARBA" id="ARBA00056058"/>
    </source>
</evidence>
<evidence type="ECO:0000256" key="11">
    <source>
        <dbReference type="SAM" id="Coils"/>
    </source>
</evidence>
<dbReference type="GO" id="GO:0005198">
    <property type="term" value="F:structural molecule activity"/>
    <property type="evidence" value="ECO:0007669"/>
    <property type="project" value="TreeGrafter"/>
</dbReference>
<dbReference type="InterPro" id="IPR035915">
    <property type="entry name" value="Plakin_repeat_sf"/>
</dbReference>
<dbReference type="FunFam" id="1.20.58.60:FF:000430">
    <property type="entry name" value="Desmoplakin a"/>
    <property type="match status" value="1"/>
</dbReference>
<evidence type="ECO:0000313" key="15">
    <source>
        <dbReference type="Proteomes" id="UP000694890"/>
    </source>
</evidence>
<feature type="compositionally biased region" description="Low complexity" evidence="12">
    <location>
        <begin position="2239"/>
        <end position="2280"/>
    </location>
</feature>
<feature type="coiled-coil region" evidence="11">
    <location>
        <begin position="310"/>
        <end position="344"/>
    </location>
</feature>
<evidence type="ECO:0000256" key="4">
    <source>
        <dbReference type="ARBA" id="ARBA00022475"/>
    </source>
</evidence>
<dbReference type="Gene3D" id="2.30.30.40">
    <property type="entry name" value="SH3 Domains"/>
    <property type="match status" value="1"/>
</dbReference>
<dbReference type="SUPFAM" id="SSF46966">
    <property type="entry name" value="Spectrin repeat"/>
    <property type="match status" value="3"/>
</dbReference>
<dbReference type="Pfam" id="PF21097">
    <property type="entry name" value="SR_plectin_7"/>
    <property type="match status" value="1"/>
</dbReference>
<evidence type="ECO:0000259" key="14">
    <source>
        <dbReference type="Pfam" id="PF18373"/>
    </source>
</evidence>
<evidence type="ECO:0000256" key="9">
    <source>
        <dbReference type="ARBA" id="ARBA00023136"/>
    </source>
</evidence>
<dbReference type="GeneID" id="108883422"/>
<feature type="region of interest" description="Disordered" evidence="12">
    <location>
        <begin position="1"/>
        <end position="27"/>
    </location>
</feature>
<evidence type="ECO:0000256" key="7">
    <source>
        <dbReference type="ARBA" id="ARBA00022949"/>
    </source>
</evidence>
<organism evidence="15 16">
    <name type="scientific">Lates calcarifer</name>
    <name type="common">Barramundi</name>
    <name type="synonym">Holocentrus calcarifer</name>
    <dbReference type="NCBI Taxonomy" id="8187"/>
    <lineage>
        <taxon>Eukaryota</taxon>
        <taxon>Metazoa</taxon>
        <taxon>Chordata</taxon>
        <taxon>Craniata</taxon>
        <taxon>Vertebrata</taxon>
        <taxon>Euteleostomi</taxon>
        <taxon>Actinopterygii</taxon>
        <taxon>Neopterygii</taxon>
        <taxon>Teleostei</taxon>
        <taxon>Neoteleostei</taxon>
        <taxon>Acanthomorphata</taxon>
        <taxon>Carangaria</taxon>
        <taxon>Carangaria incertae sedis</taxon>
        <taxon>Centropomidae</taxon>
        <taxon>Lates</taxon>
    </lineage>
</organism>
<proteinExistence type="inferred from homology"/>
<dbReference type="FunFam" id="3.90.1290.10:FF:000002">
    <property type="entry name" value="Plectin a"/>
    <property type="match status" value="1"/>
</dbReference>
<dbReference type="CDD" id="cd00176">
    <property type="entry name" value="SPEC"/>
    <property type="match status" value="2"/>
</dbReference>
<keyword evidence="6" id="KW-0677">Repeat</keyword>
<dbReference type="GO" id="GO:0042060">
    <property type="term" value="P:wound healing"/>
    <property type="evidence" value="ECO:0007669"/>
    <property type="project" value="TreeGrafter"/>
</dbReference>
<dbReference type="GO" id="GO:0014704">
    <property type="term" value="C:intercalated disc"/>
    <property type="evidence" value="ECO:0007669"/>
    <property type="project" value="TreeGrafter"/>
</dbReference>
<evidence type="ECO:0000313" key="16">
    <source>
        <dbReference type="RefSeq" id="XP_018532049.1"/>
    </source>
</evidence>
<feature type="coiled-coil region" evidence="11">
    <location>
        <begin position="817"/>
        <end position="847"/>
    </location>
</feature>
<dbReference type="GO" id="GO:0061436">
    <property type="term" value="P:establishment of skin barrier"/>
    <property type="evidence" value="ECO:0007669"/>
    <property type="project" value="UniProtKB-ARBA"/>
</dbReference>
<keyword evidence="5" id="KW-0597">Phosphoprotein</keyword>
<feature type="domain" description="Desmoplakin SH3" evidence="13">
    <location>
        <begin position="453"/>
        <end position="518"/>
    </location>
</feature>
<dbReference type="Pfam" id="PF21019">
    <property type="entry name" value="Spectrin_3"/>
    <property type="match status" value="1"/>
</dbReference>
<dbReference type="SMART" id="SM00250">
    <property type="entry name" value="PLEC"/>
    <property type="match status" value="17"/>
</dbReference>
<dbReference type="Pfam" id="PF18373">
    <property type="entry name" value="Spectrin_2"/>
    <property type="match status" value="1"/>
</dbReference>
<dbReference type="Pfam" id="PF17902">
    <property type="entry name" value="SH3_10"/>
    <property type="match status" value="1"/>
</dbReference>
<dbReference type="GO" id="GO:0098609">
    <property type="term" value="P:cell-cell adhesion"/>
    <property type="evidence" value="ECO:0007669"/>
    <property type="project" value="TreeGrafter"/>
</dbReference>
<comment type="subcellular location">
    <subcellularLocation>
        <location evidence="2">Cell junction</location>
        <location evidence="2">Desmosome</location>
    </subcellularLocation>
    <subcellularLocation>
        <location evidence="1">Cell membrane</location>
    </subcellularLocation>
</comment>
<feature type="compositionally biased region" description="Polar residues" evidence="12">
    <location>
        <begin position="2227"/>
        <end position="2238"/>
    </location>
</feature>
<accession>A0AAJ7LVW4</accession>
<keyword evidence="4" id="KW-1003">Cell membrane</keyword>
<dbReference type="InterPro" id="IPR001101">
    <property type="entry name" value="Plectin_repeat"/>
</dbReference>
<dbReference type="GO" id="GO:0045104">
    <property type="term" value="P:intermediate filament cytoskeleton organization"/>
    <property type="evidence" value="ECO:0007669"/>
    <property type="project" value="InterPro"/>
</dbReference>
<feature type="domain" description="Desmoplakin spectrin-like" evidence="14">
    <location>
        <begin position="553"/>
        <end position="630"/>
    </location>
</feature>
<dbReference type="GO" id="GO:0030057">
    <property type="term" value="C:desmosome"/>
    <property type="evidence" value="ECO:0007669"/>
    <property type="project" value="UniProtKB-SubCell"/>
</dbReference>
<feature type="region of interest" description="Disordered" evidence="12">
    <location>
        <begin position="639"/>
        <end position="667"/>
    </location>
</feature>
<feature type="coiled-coil region" evidence="11">
    <location>
        <begin position="1043"/>
        <end position="1368"/>
    </location>
</feature>
<dbReference type="Proteomes" id="UP000694890">
    <property type="component" value="Linkage group LG4"/>
</dbReference>
<dbReference type="GO" id="GO:0005737">
    <property type="term" value="C:cytoplasm"/>
    <property type="evidence" value="ECO:0007669"/>
    <property type="project" value="TreeGrafter"/>
</dbReference>
<dbReference type="GO" id="GO:0031101">
    <property type="term" value="P:fin regeneration"/>
    <property type="evidence" value="ECO:0007669"/>
    <property type="project" value="UniProtKB-ARBA"/>
</dbReference>